<accession>A0ACB8K4V4</accession>
<keyword evidence="2" id="KW-1185">Reference proteome</keyword>
<evidence type="ECO:0000313" key="1">
    <source>
        <dbReference type="EMBL" id="KAH9739798.1"/>
    </source>
</evidence>
<proteinExistence type="predicted"/>
<evidence type="ECO:0000313" key="2">
    <source>
        <dbReference type="Proteomes" id="UP000829398"/>
    </source>
</evidence>
<comment type="caution">
    <text evidence="1">The sequence shown here is derived from an EMBL/GenBank/DDBJ whole genome shotgun (WGS) entry which is preliminary data.</text>
</comment>
<reference evidence="2" key="1">
    <citation type="journal article" date="2023" name="Hortic. Res.">
        <title>A chromosome-level phased genome enabling allele-level studies in sweet orange: a case study on citrus Huanglongbing tolerance.</title>
        <authorList>
            <person name="Wu B."/>
            <person name="Yu Q."/>
            <person name="Deng Z."/>
            <person name="Duan Y."/>
            <person name="Luo F."/>
            <person name="Gmitter F. Jr."/>
        </authorList>
    </citation>
    <scope>NUCLEOTIDE SEQUENCE [LARGE SCALE GENOMIC DNA]</scope>
    <source>
        <strain evidence="2">cv. Valencia</strain>
    </source>
</reference>
<sequence length="194" mass="21940">MNNKSLVHFLQVLSLVLFFVVGTQDSVEGRLISTISKKPHPNDAAAYARWNVVSFSDGLPNEGSGVPYFYLTTLDPTARNALRDKRSSLAISEYPLGTCGERDPENPACAKITLTGKLVLVDVSTKEAEFAEHALFTKHPEMMDWPEDHNFQIFKLEIEDIFLINWFGGRKPLTVDQYLHTKMNKFAFILSKFI</sequence>
<dbReference type="Proteomes" id="UP000829398">
    <property type="component" value="Chromosome 6"/>
</dbReference>
<dbReference type="EMBL" id="CM039175">
    <property type="protein sequence ID" value="KAH9739798.1"/>
    <property type="molecule type" value="Genomic_DNA"/>
</dbReference>
<protein>
    <submittedName>
        <fullName evidence="1">Pyridoxamine 5'-phosphate oxidase family protein</fullName>
    </submittedName>
</protein>
<name>A0ACB8K4V4_CITSI</name>
<gene>
    <name evidence="1" type="ORF">KPL71_019249</name>
</gene>
<organism evidence="1 2">
    <name type="scientific">Citrus sinensis</name>
    <name type="common">Sweet orange</name>
    <name type="synonym">Citrus aurantium var. sinensis</name>
    <dbReference type="NCBI Taxonomy" id="2711"/>
    <lineage>
        <taxon>Eukaryota</taxon>
        <taxon>Viridiplantae</taxon>
        <taxon>Streptophyta</taxon>
        <taxon>Embryophyta</taxon>
        <taxon>Tracheophyta</taxon>
        <taxon>Spermatophyta</taxon>
        <taxon>Magnoliopsida</taxon>
        <taxon>eudicotyledons</taxon>
        <taxon>Gunneridae</taxon>
        <taxon>Pentapetalae</taxon>
        <taxon>rosids</taxon>
        <taxon>malvids</taxon>
        <taxon>Sapindales</taxon>
        <taxon>Rutaceae</taxon>
        <taxon>Aurantioideae</taxon>
        <taxon>Citrus</taxon>
    </lineage>
</organism>